<evidence type="ECO:0000313" key="3">
    <source>
        <dbReference type="EMBL" id="KAK7865592.1"/>
    </source>
</evidence>
<name>A0AAN9VRQ7_9ORTH</name>
<dbReference type="GO" id="GO:0007009">
    <property type="term" value="P:plasma membrane organization"/>
    <property type="evidence" value="ECO:0007669"/>
    <property type="project" value="InterPro"/>
</dbReference>
<evidence type="ECO:0000256" key="1">
    <source>
        <dbReference type="SAM" id="MobiDB-lite"/>
    </source>
</evidence>
<dbReference type="GO" id="GO:0051764">
    <property type="term" value="P:actin crosslink formation"/>
    <property type="evidence" value="ECO:0007669"/>
    <property type="project" value="TreeGrafter"/>
</dbReference>
<dbReference type="EMBL" id="JAZDUA010000172">
    <property type="protein sequence ID" value="KAK7865592.1"/>
    <property type="molecule type" value="Genomic_DNA"/>
</dbReference>
<dbReference type="InterPro" id="IPR013606">
    <property type="entry name" value="I-BAR_dom"/>
</dbReference>
<reference evidence="3 4" key="1">
    <citation type="submission" date="2024-03" db="EMBL/GenBank/DDBJ databases">
        <title>The genome assembly and annotation of the cricket Gryllus longicercus Weissman &amp; Gray.</title>
        <authorList>
            <person name="Szrajer S."/>
            <person name="Gray D."/>
            <person name="Ylla G."/>
        </authorList>
    </citation>
    <scope>NUCLEOTIDE SEQUENCE [LARGE SCALE GENOMIC DNA]</scope>
    <source>
        <strain evidence="3">DAG 2021-001</strain>
        <tissue evidence="3">Whole body minus gut</tissue>
    </source>
</reference>
<proteinExistence type="predicted"/>
<dbReference type="GO" id="GO:0005654">
    <property type="term" value="C:nucleoplasm"/>
    <property type="evidence" value="ECO:0007669"/>
    <property type="project" value="TreeGrafter"/>
</dbReference>
<dbReference type="InterPro" id="IPR027681">
    <property type="entry name" value="IRSp53/IRTKS/Pinkbar"/>
</dbReference>
<dbReference type="Pfam" id="PF08397">
    <property type="entry name" value="IMD"/>
    <property type="match status" value="1"/>
</dbReference>
<feature type="compositionally biased region" description="Basic residues" evidence="1">
    <location>
        <begin position="227"/>
        <end position="247"/>
    </location>
</feature>
<dbReference type="GO" id="GO:0030838">
    <property type="term" value="P:positive regulation of actin filament polymerization"/>
    <property type="evidence" value="ECO:0007669"/>
    <property type="project" value="TreeGrafter"/>
</dbReference>
<sequence>METEEITKLVDGIYKNILDKFNPGARQLIQAGKAYLKALQGAAAASSLYVEAIGKLARQAQQATWGGSSDIGSALNQVVEVYKEIQNQQINILKAFYVDLLLPLETNLEKDTKVVQSEQKRFLQQHKQRYETYSKAAAIMKKQRKKSKGASKTGIAMDKELKNMQVLEEEKNKLDDFCEQSLKTAMTQERRRYGFVLERQCSLAKHYLAYHSLGSSTLQRPPGRLAGRGRHARVPARRRPVRAHRPPQGRFSPLVG</sequence>
<comment type="caution">
    <text evidence="3">The sequence shown here is derived from an EMBL/GenBank/DDBJ whole genome shotgun (WGS) entry which is preliminary data.</text>
</comment>
<dbReference type="Gene3D" id="1.20.1270.60">
    <property type="entry name" value="Arfaptin homology (AH) domain/BAR domain"/>
    <property type="match status" value="1"/>
</dbReference>
<dbReference type="Proteomes" id="UP001378592">
    <property type="component" value="Unassembled WGS sequence"/>
</dbReference>
<gene>
    <name evidence="3" type="ORF">R5R35_010122</name>
</gene>
<dbReference type="GO" id="GO:0005829">
    <property type="term" value="C:cytosol"/>
    <property type="evidence" value="ECO:0007669"/>
    <property type="project" value="TreeGrafter"/>
</dbReference>
<dbReference type="SUPFAM" id="SSF103657">
    <property type="entry name" value="BAR/IMD domain-like"/>
    <property type="match status" value="1"/>
</dbReference>
<evidence type="ECO:0000313" key="4">
    <source>
        <dbReference type="Proteomes" id="UP001378592"/>
    </source>
</evidence>
<accession>A0AAN9VRQ7</accession>
<organism evidence="3 4">
    <name type="scientific">Gryllus longicercus</name>
    <dbReference type="NCBI Taxonomy" id="2509291"/>
    <lineage>
        <taxon>Eukaryota</taxon>
        <taxon>Metazoa</taxon>
        <taxon>Ecdysozoa</taxon>
        <taxon>Arthropoda</taxon>
        <taxon>Hexapoda</taxon>
        <taxon>Insecta</taxon>
        <taxon>Pterygota</taxon>
        <taxon>Neoptera</taxon>
        <taxon>Polyneoptera</taxon>
        <taxon>Orthoptera</taxon>
        <taxon>Ensifera</taxon>
        <taxon>Gryllidea</taxon>
        <taxon>Grylloidea</taxon>
        <taxon>Gryllidae</taxon>
        <taxon>Gryllinae</taxon>
        <taxon>Gryllus</taxon>
    </lineage>
</organism>
<feature type="region of interest" description="Disordered" evidence="1">
    <location>
        <begin position="215"/>
        <end position="256"/>
    </location>
</feature>
<keyword evidence="4" id="KW-1185">Reference proteome</keyword>
<feature type="domain" description="IMD" evidence="2">
    <location>
        <begin position="1"/>
        <end position="215"/>
    </location>
</feature>
<dbReference type="AlphaFoldDB" id="A0AAN9VRQ7"/>
<dbReference type="PROSITE" id="PS51338">
    <property type="entry name" value="IMD"/>
    <property type="match status" value="1"/>
</dbReference>
<dbReference type="PANTHER" id="PTHR14206">
    <property type="entry name" value="BRAIN-SPECIFIC ANGIOGENESIS INHIBITOR 1-ASSOCIATED PROTEIN 2"/>
    <property type="match status" value="1"/>
</dbReference>
<dbReference type="PANTHER" id="PTHR14206:SF7">
    <property type="entry name" value="INSULIN RECEPTOR SUBSTRATE 53 KDA, ISOFORM A"/>
    <property type="match status" value="1"/>
</dbReference>
<dbReference type="GO" id="GO:0051017">
    <property type="term" value="P:actin filament bundle assembly"/>
    <property type="evidence" value="ECO:0007669"/>
    <property type="project" value="TreeGrafter"/>
</dbReference>
<evidence type="ECO:0000259" key="2">
    <source>
        <dbReference type="PROSITE" id="PS51338"/>
    </source>
</evidence>
<dbReference type="InterPro" id="IPR027267">
    <property type="entry name" value="AH/BAR_dom_sf"/>
</dbReference>
<protein>
    <recommendedName>
        <fullName evidence="2">IMD domain-containing protein</fullName>
    </recommendedName>
</protein>